<sequence length="257" mass="26298">MGVWRKWIFPIIRILLVAVIAAALGKLAFFPDVAGPEADALVPTGTVTEPEVPVTKGTIANEVILAGTVNADASVPVKATGTGTVDEVFFAVGATVGAGDKLFDIKVPNEVEPVESVGPDGVPVVTVPKQTFRYEKVLAPAAGVLSALDVIPGQPVSTGEVAGQVAPPSFNVSATLSPGQQYRLTSAPTEALVTISGGPAPFTCGGLTITTPLSGAGAGGERPAPRLVSAMRERAAARRCTATCRATYACSRDSRHR</sequence>
<evidence type="ECO:0000313" key="2">
    <source>
        <dbReference type="EMBL" id="QAY74324.1"/>
    </source>
</evidence>
<dbReference type="Proteomes" id="UP000291259">
    <property type="component" value="Chromosome"/>
</dbReference>
<feature type="transmembrane region" description="Helical" evidence="1">
    <location>
        <begin position="7"/>
        <end position="29"/>
    </location>
</feature>
<evidence type="ECO:0000313" key="3">
    <source>
        <dbReference type="Proteomes" id="UP000291259"/>
    </source>
</evidence>
<reference evidence="2 3" key="1">
    <citation type="submission" date="2019-01" db="EMBL/GenBank/DDBJ databases">
        <title>Genome sequencing of strain FW100M-8.</title>
        <authorList>
            <person name="Heo J."/>
            <person name="Kim S.-J."/>
            <person name="Kim J.-S."/>
            <person name="Hong S.-B."/>
            <person name="Kwon S.-W."/>
        </authorList>
    </citation>
    <scope>NUCLEOTIDE SEQUENCE [LARGE SCALE GENOMIC DNA]</scope>
    <source>
        <strain evidence="2 3">FW100M-8</strain>
    </source>
</reference>
<dbReference type="Gene3D" id="2.40.50.100">
    <property type="match status" value="1"/>
</dbReference>
<evidence type="ECO:0000256" key="1">
    <source>
        <dbReference type="SAM" id="Phobius"/>
    </source>
</evidence>
<name>A0A4P6FEG7_9MICO</name>
<keyword evidence="1" id="KW-0472">Membrane</keyword>
<accession>A0A4P6FEG7</accession>
<dbReference type="AlphaFoldDB" id="A0A4P6FEG7"/>
<dbReference type="OrthoDB" id="4401807at2"/>
<keyword evidence="1" id="KW-1133">Transmembrane helix</keyword>
<dbReference type="EMBL" id="CP035491">
    <property type="protein sequence ID" value="QAY74324.1"/>
    <property type="molecule type" value="Genomic_DNA"/>
</dbReference>
<organism evidence="2 3">
    <name type="scientific">Agromyces protaetiae</name>
    <dbReference type="NCBI Taxonomy" id="2509455"/>
    <lineage>
        <taxon>Bacteria</taxon>
        <taxon>Bacillati</taxon>
        <taxon>Actinomycetota</taxon>
        <taxon>Actinomycetes</taxon>
        <taxon>Micrococcales</taxon>
        <taxon>Microbacteriaceae</taxon>
        <taxon>Agromyces</taxon>
    </lineage>
</organism>
<protein>
    <submittedName>
        <fullName evidence="2">Uncharacterized protein</fullName>
    </submittedName>
</protein>
<dbReference type="SUPFAM" id="SSF111369">
    <property type="entry name" value="HlyD-like secretion proteins"/>
    <property type="match status" value="1"/>
</dbReference>
<dbReference type="RefSeq" id="WP_129191869.1">
    <property type="nucleotide sequence ID" value="NZ_CP035491.1"/>
</dbReference>
<dbReference type="KEGG" id="agf:ET445_14320"/>
<keyword evidence="3" id="KW-1185">Reference proteome</keyword>
<proteinExistence type="predicted"/>
<keyword evidence="1" id="KW-0812">Transmembrane</keyword>
<gene>
    <name evidence="2" type="ORF">ET445_14320</name>
</gene>